<keyword evidence="1" id="KW-0862">Zinc</keyword>
<feature type="domain" description="SWIM-type" evidence="2">
    <location>
        <begin position="63"/>
        <end position="96"/>
    </location>
</feature>
<evidence type="ECO:0000256" key="1">
    <source>
        <dbReference type="PROSITE-ProRule" id="PRU00325"/>
    </source>
</evidence>
<dbReference type="InterPro" id="IPR007527">
    <property type="entry name" value="Znf_SWIM"/>
</dbReference>
<keyword evidence="4" id="KW-1185">Reference proteome</keyword>
<dbReference type="EMBL" id="CP129013">
    <property type="protein sequence ID" value="WLR41591.1"/>
    <property type="molecule type" value="Genomic_DNA"/>
</dbReference>
<keyword evidence="1" id="KW-0863">Zinc-finger</keyword>
<dbReference type="RefSeq" id="WP_226542211.1">
    <property type="nucleotide sequence ID" value="NZ_CP129013.1"/>
</dbReference>
<dbReference type="InterPro" id="IPR036494">
    <property type="entry name" value="Ku_C_sf"/>
</dbReference>
<evidence type="ECO:0000259" key="2">
    <source>
        <dbReference type="PROSITE" id="PS50966"/>
    </source>
</evidence>
<evidence type="ECO:0000313" key="4">
    <source>
        <dbReference type="Proteomes" id="UP001197974"/>
    </source>
</evidence>
<evidence type="ECO:0000313" key="3">
    <source>
        <dbReference type="EMBL" id="WLR41591.1"/>
    </source>
</evidence>
<dbReference type="PROSITE" id="PS50966">
    <property type="entry name" value="ZF_SWIM"/>
    <property type="match status" value="1"/>
</dbReference>
<organism evidence="3 4">
    <name type="scientific">Bacillus carboniphilus</name>
    <dbReference type="NCBI Taxonomy" id="86663"/>
    <lineage>
        <taxon>Bacteria</taxon>
        <taxon>Bacillati</taxon>
        <taxon>Bacillota</taxon>
        <taxon>Bacilli</taxon>
        <taxon>Bacillales</taxon>
        <taxon>Bacillaceae</taxon>
        <taxon>Bacillus</taxon>
    </lineage>
</organism>
<name>A0ABY9JQD1_9BACI</name>
<sequence>MPTYGIPKESILTCSKELVKLLPPSDLDNQEIIKDGLHLYRDGRVYNASIEFLTAKVQASRSESVRLSLDHFEESRCSCSDSGICSHMIAFFLYLYAKVDTVGTYVKQWRNPLGENPLEMFKKLGLLKKGIDIVEEEEEEEEEEISVDSWYKQFEAAFQEWDENTNKRSIHHVVQSFYHQYTAKLKRKAPRHKDFRELYFVHVALSSFNQLTKVVEKLDYDEASIHHYVIPYLDQYFNEIIDLLPDIQINKHNQSLLEGSIKPVQKLLLNEGLFPYFRLHIYREAWSSLLNQEHWLINEKERLNGMKGDNDEFYGLAIAHIEFLLKEDQAALDRLKPYGGSLLDYTLLWLEDLYHQEDWIRFKKYVPYVMEQVPAFLRIPLSFERKYQSIDQLLDYFSLFMESTGDQATFESLCKQTLPFSYKQYDLHLLNEKKYKRWIELQTVLKFQIDDLHNRDLIEVGKEDPEAIIPVLHQRIDYYIQKKNRSSYQEAVYYLKVLRNAYTHAKQHTDWNDFIYFLREKYKRLRAFQEELERGFL</sequence>
<accession>A0ABY9JQD1</accession>
<reference evidence="3 4" key="1">
    <citation type="submission" date="2023-06" db="EMBL/GenBank/DDBJ databases">
        <title>Five Gram-positive bacteria isolated from mangrove sediments in Shenzhen, Guangdong, China.</title>
        <authorList>
            <person name="Yu S."/>
            <person name="Zheng W."/>
            <person name="Huang Y."/>
        </authorList>
    </citation>
    <scope>NUCLEOTIDE SEQUENCE [LARGE SCALE GENOMIC DNA]</scope>
    <source>
        <strain evidence="3 4">SaN35-3</strain>
    </source>
</reference>
<dbReference type="Proteomes" id="UP001197974">
    <property type="component" value="Chromosome"/>
</dbReference>
<dbReference type="InterPro" id="IPR014893">
    <property type="entry name" value="Ku_PK_bind"/>
</dbReference>
<proteinExistence type="predicted"/>
<protein>
    <recommendedName>
        <fullName evidence="2">SWIM-type domain-containing protein</fullName>
    </recommendedName>
</protein>
<gene>
    <name evidence="3" type="ORF">LC087_11935</name>
</gene>
<dbReference type="Gene3D" id="1.25.40.240">
    <property type="entry name" value="Ku, C-terminal domain"/>
    <property type="match status" value="1"/>
</dbReference>
<keyword evidence="1" id="KW-0479">Metal-binding</keyword>
<dbReference type="Pfam" id="PF08785">
    <property type="entry name" value="Ku_PK_bind"/>
    <property type="match status" value="1"/>
</dbReference>